<sequence length="391" mass="43445">MMSGKRKTRKRKTRKSKRMLGIRLKIVGLAALTIFLSISCGFIVYHYNDIKYWDNLIYPRVSINNTDLSAKTKDQAKSIMSSGYLNKFQQRQITIIAGNKSYELPYSSLSFTYNLDETLKLAYSYGKSSNIFKKYELLKNPKNVNYNLKFSYDTKAIYNMVDKIASEADKEPVNASLEMGGVKFSVIPQKDGLKVDKEALKKDIESKIDKNSDQDLTVKAVLKTTKAKIKEDDLKPVDTLISSFSTAYGGISSGERANNISLATNSINGHVVMPGDTFSFNDVVGQRTAAKGYEAAPVIIGDKVESGLGGGICQVSTTLYNAVAKAGLTTTERTHHTMPVHYVPQGMDATVDYGNIDYKFRNDFKYPIYIQGYTSGGNIVFNLYSNSSVSK</sequence>
<dbReference type="PANTHER" id="PTHR35788">
    <property type="entry name" value="EXPORTED PROTEIN-RELATED"/>
    <property type="match status" value="1"/>
</dbReference>
<dbReference type="InterPro" id="IPR052913">
    <property type="entry name" value="Glycopeptide_resist_protein"/>
</dbReference>
<dbReference type="EMBL" id="LITT01000013">
    <property type="protein sequence ID" value="OAA90028.1"/>
    <property type="molecule type" value="Genomic_DNA"/>
</dbReference>
<evidence type="ECO:0000259" key="1">
    <source>
        <dbReference type="Pfam" id="PF12229"/>
    </source>
</evidence>
<evidence type="ECO:0000313" key="3">
    <source>
        <dbReference type="Proteomes" id="UP000077407"/>
    </source>
</evidence>
<dbReference type="PANTHER" id="PTHR35788:SF1">
    <property type="entry name" value="EXPORTED PROTEIN"/>
    <property type="match status" value="1"/>
</dbReference>
<accession>A0A168R4B5</accession>
<proteinExistence type="predicted"/>
<dbReference type="Pfam" id="PF04294">
    <property type="entry name" value="VanW"/>
    <property type="match status" value="1"/>
</dbReference>
<evidence type="ECO:0000313" key="2">
    <source>
        <dbReference type="EMBL" id="OAA90028.1"/>
    </source>
</evidence>
<feature type="domain" description="YoaR-like putative peptidoglycan binding" evidence="1">
    <location>
        <begin position="102"/>
        <end position="214"/>
    </location>
</feature>
<name>A0A168R4B5_9CLOT</name>
<dbReference type="InterPro" id="IPR007391">
    <property type="entry name" value="Vancomycin_resist_VanW"/>
</dbReference>
<protein>
    <submittedName>
        <fullName evidence="2">Vancomycin B-type resistance protein VanW</fullName>
    </submittedName>
</protein>
<dbReference type="Pfam" id="PF12229">
    <property type="entry name" value="PG_binding_4"/>
    <property type="match status" value="1"/>
</dbReference>
<gene>
    <name evidence="2" type="primary">vanW_3</name>
    <name evidence="2" type="ORF">WY13_01617</name>
</gene>
<reference evidence="2 3" key="1">
    <citation type="journal article" date="2015" name="Biotechnol. Bioeng.">
        <title>Genome sequence and phenotypic characterization of Caulobacter segnis.</title>
        <authorList>
            <person name="Patel S."/>
            <person name="Fletcher B."/>
            <person name="Scott D.C."/>
            <person name="Ely B."/>
        </authorList>
    </citation>
    <scope>NUCLEOTIDE SEQUENCE [LARGE SCALE GENOMIC DNA]</scope>
    <source>
        <strain evidence="2 3">ERI-2</strain>
    </source>
</reference>
<dbReference type="InterPro" id="IPR022029">
    <property type="entry name" value="YoaR-like_PG-bd"/>
</dbReference>
<dbReference type="Proteomes" id="UP000077407">
    <property type="component" value="Unassembled WGS sequence"/>
</dbReference>
<comment type="caution">
    <text evidence="2">The sequence shown here is derived from an EMBL/GenBank/DDBJ whole genome shotgun (WGS) entry which is preliminary data.</text>
</comment>
<dbReference type="AlphaFoldDB" id="A0A168R4B5"/>
<dbReference type="PATRIC" id="fig|1538.10.peg.2062"/>
<organism evidence="2 3">
    <name type="scientific">Clostridium ljungdahlii</name>
    <dbReference type="NCBI Taxonomy" id="1538"/>
    <lineage>
        <taxon>Bacteria</taxon>
        <taxon>Bacillati</taxon>
        <taxon>Bacillota</taxon>
        <taxon>Clostridia</taxon>
        <taxon>Eubacteriales</taxon>
        <taxon>Clostridiaceae</taxon>
        <taxon>Clostridium</taxon>
    </lineage>
</organism>